<evidence type="ECO:0000256" key="2">
    <source>
        <dbReference type="ARBA" id="ARBA00004541"/>
    </source>
</evidence>
<evidence type="ECO:0000313" key="8">
    <source>
        <dbReference type="Proteomes" id="UP000762676"/>
    </source>
</evidence>
<accession>A0AAV4J8R7</accession>
<evidence type="ECO:0000256" key="4">
    <source>
        <dbReference type="ARBA" id="ARBA00022753"/>
    </source>
</evidence>
<dbReference type="PANTHER" id="PTHR13364">
    <property type="entry name" value="DEFECTIVE SPERMATOGENESIS PROTEIN 39"/>
    <property type="match status" value="1"/>
</dbReference>
<gene>
    <name evidence="7" type="ORF">ElyMa_003269200</name>
</gene>
<organism evidence="7 8">
    <name type="scientific">Elysia marginata</name>
    <dbReference type="NCBI Taxonomy" id="1093978"/>
    <lineage>
        <taxon>Eukaryota</taxon>
        <taxon>Metazoa</taxon>
        <taxon>Spiralia</taxon>
        <taxon>Lophotrochozoa</taxon>
        <taxon>Mollusca</taxon>
        <taxon>Gastropoda</taxon>
        <taxon>Heterobranchia</taxon>
        <taxon>Euthyneura</taxon>
        <taxon>Panpulmonata</taxon>
        <taxon>Sacoglossa</taxon>
        <taxon>Placobranchoidea</taxon>
        <taxon>Plakobranchidae</taxon>
        <taxon>Elysia</taxon>
    </lineage>
</organism>
<dbReference type="GO" id="GO:0005769">
    <property type="term" value="C:early endosome"/>
    <property type="evidence" value="ECO:0007669"/>
    <property type="project" value="UniProtKB-SubCell"/>
</dbReference>
<protein>
    <submittedName>
        <fullName evidence="7">Spermatogenesis-defective protein 39 homolog</fullName>
    </submittedName>
</protein>
<sequence length="245" mass="27402">MDEDHFSMGYSKIKKKNIFDDDVSEDAVYSLLTVGKDDISFADRFDPGPQETMTDTPDLSSLATPASRTRPTVGPETKTLNNSSTFGGASRAMEFGHNRSHSLTIGAGISASASSRQKPDMQFSSSASLHSIDKVAATSPQRSDKFSASSTSLQSIDKMDVDKMQQEIQSLKRSLLSARKDRWMKQPVEDTLRRILKGEAVLFLQKTVTRHIFTRELIQRPVAANHYLDYLKSHFEFPEYINTLL</sequence>
<evidence type="ECO:0000256" key="3">
    <source>
        <dbReference type="ARBA" id="ARBA00004603"/>
    </source>
</evidence>
<evidence type="ECO:0000256" key="5">
    <source>
        <dbReference type="ARBA" id="ARBA00023329"/>
    </source>
</evidence>
<dbReference type="EMBL" id="BMAT01006728">
    <property type="protein sequence ID" value="GFS18685.1"/>
    <property type="molecule type" value="Genomic_DNA"/>
</dbReference>
<feature type="compositionally biased region" description="Polar residues" evidence="6">
    <location>
        <begin position="51"/>
        <end position="70"/>
    </location>
</feature>
<evidence type="ECO:0000256" key="1">
    <source>
        <dbReference type="ARBA" id="ARBA00004412"/>
    </source>
</evidence>
<reference evidence="7 8" key="1">
    <citation type="journal article" date="2021" name="Elife">
        <title>Chloroplast acquisition without the gene transfer in kleptoplastic sea slugs, Plakobranchus ocellatus.</title>
        <authorList>
            <person name="Maeda T."/>
            <person name="Takahashi S."/>
            <person name="Yoshida T."/>
            <person name="Shimamura S."/>
            <person name="Takaki Y."/>
            <person name="Nagai Y."/>
            <person name="Toyoda A."/>
            <person name="Suzuki Y."/>
            <person name="Arimoto A."/>
            <person name="Ishii H."/>
            <person name="Satoh N."/>
            <person name="Nishiyama T."/>
            <person name="Hasebe M."/>
            <person name="Maruyama T."/>
            <person name="Minagawa J."/>
            <person name="Obokata J."/>
            <person name="Shigenobu S."/>
        </authorList>
    </citation>
    <scope>NUCLEOTIDE SEQUENCE [LARGE SCALE GENOMIC DNA]</scope>
</reference>
<comment type="subcellular location">
    <subcellularLocation>
        <location evidence="2">Cytoplasmic vesicle</location>
    </subcellularLocation>
    <subcellularLocation>
        <location evidence="1">Early endosome</location>
    </subcellularLocation>
    <subcellularLocation>
        <location evidence="3">Late endosome</location>
    </subcellularLocation>
</comment>
<feature type="region of interest" description="Disordered" evidence="6">
    <location>
        <begin position="40"/>
        <end position="91"/>
    </location>
</feature>
<keyword evidence="5" id="KW-0968">Cytoplasmic vesicle</keyword>
<dbReference type="PANTHER" id="PTHR13364:SF6">
    <property type="entry name" value="SPERMATOGENESIS-DEFECTIVE PROTEIN 39 HOMOLOG"/>
    <property type="match status" value="1"/>
</dbReference>
<feature type="compositionally biased region" description="Polar residues" evidence="6">
    <location>
        <begin position="78"/>
        <end position="87"/>
    </location>
</feature>
<dbReference type="GO" id="GO:0007034">
    <property type="term" value="P:vacuolar transport"/>
    <property type="evidence" value="ECO:0007669"/>
    <property type="project" value="TreeGrafter"/>
</dbReference>
<dbReference type="AlphaFoldDB" id="A0AAV4J8R7"/>
<keyword evidence="8" id="KW-1185">Reference proteome</keyword>
<comment type="caution">
    <text evidence="7">The sequence shown here is derived from an EMBL/GenBank/DDBJ whole genome shotgun (WGS) entry which is preliminary data.</text>
</comment>
<dbReference type="GO" id="GO:0005770">
    <property type="term" value="C:late endosome"/>
    <property type="evidence" value="ECO:0007669"/>
    <property type="project" value="UniProtKB-SubCell"/>
</dbReference>
<proteinExistence type="predicted"/>
<keyword evidence="4" id="KW-0967">Endosome</keyword>
<dbReference type="GO" id="GO:0006886">
    <property type="term" value="P:intracellular protein transport"/>
    <property type="evidence" value="ECO:0007669"/>
    <property type="project" value="TreeGrafter"/>
</dbReference>
<dbReference type="InterPro" id="IPR040057">
    <property type="entry name" value="Spe-39"/>
</dbReference>
<name>A0AAV4J8R7_9GAST</name>
<dbReference type="Proteomes" id="UP000762676">
    <property type="component" value="Unassembled WGS sequence"/>
</dbReference>
<evidence type="ECO:0000313" key="7">
    <source>
        <dbReference type="EMBL" id="GFS18685.1"/>
    </source>
</evidence>
<evidence type="ECO:0000256" key="6">
    <source>
        <dbReference type="SAM" id="MobiDB-lite"/>
    </source>
</evidence>